<dbReference type="PANTHER" id="PTHR31527">
    <property type="entry name" value="RE64534P"/>
    <property type="match status" value="1"/>
</dbReference>
<dbReference type="EMBL" id="SMZT01000002">
    <property type="protein sequence ID" value="TDL44434.1"/>
    <property type="molecule type" value="Genomic_DNA"/>
</dbReference>
<dbReference type="RefSeq" id="WP_133409538.1">
    <property type="nucleotide sequence ID" value="NZ_SMZT01000002.1"/>
</dbReference>
<dbReference type="GeneID" id="64346753"/>
<dbReference type="Pfam" id="PF09347">
    <property type="entry name" value="DUF1989"/>
    <property type="match status" value="1"/>
</dbReference>
<dbReference type="AlphaFoldDB" id="A0A4R5YMA9"/>
<dbReference type="InterPro" id="IPR018959">
    <property type="entry name" value="DUF1989"/>
</dbReference>
<evidence type="ECO:0000313" key="4">
    <source>
        <dbReference type="Proteomes" id="UP000295163"/>
    </source>
</evidence>
<dbReference type="Proteomes" id="UP000295163">
    <property type="component" value="Unassembled WGS sequence"/>
</dbReference>
<feature type="compositionally biased region" description="Low complexity" evidence="1">
    <location>
        <begin position="1"/>
        <end position="17"/>
    </location>
</feature>
<sequence>MTDTQTTSSTGTTAGARAHARAQEGTAVECRPTVPSTTSTGAPARVAPQDLVWAERVAGGNYTHKVLDRGTAVRLTDVRGDACASVLLYNAFEPFERLNVADTVKIQWQVYSGAGQVLLSDQGRAMATVVEDSSGRHDALYGASSRARNEERYGDGQPHGPSPAGRELLVLAGAKHGLARRDVPPCVSFFQGVEIAPSGQPVFTGSAGAGAALTLVTEMPCVLLIANAAHPLDPREEYVSTPLDVVAWRARATSPEAPAWNSAPERRRAYQNTAEYLRARGLA</sequence>
<accession>A0A4R5YMA9</accession>
<dbReference type="PANTHER" id="PTHR31527:SF0">
    <property type="entry name" value="RE64534P"/>
    <property type="match status" value="1"/>
</dbReference>
<evidence type="ECO:0000256" key="1">
    <source>
        <dbReference type="SAM" id="MobiDB-lite"/>
    </source>
</evidence>
<comment type="caution">
    <text evidence="3">The sequence shown here is derived from an EMBL/GenBank/DDBJ whole genome shotgun (WGS) entry which is preliminary data.</text>
</comment>
<feature type="domain" description="DUF1989" evidence="2">
    <location>
        <begin position="55"/>
        <end position="222"/>
    </location>
</feature>
<dbReference type="InterPro" id="IPR017792">
    <property type="entry name" value="UAAP1"/>
</dbReference>
<proteinExistence type="predicted"/>
<feature type="region of interest" description="Disordered" evidence="1">
    <location>
        <begin position="1"/>
        <end position="43"/>
    </location>
</feature>
<feature type="region of interest" description="Disordered" evidence="1">
    <location>
        <begin position="142"/>
        <end position="165"/>
    </location>
</feature>
<protein>
    <submittedName>
        <fullName evidence="3">DUF1989 domain-containing protein</fullName>
    </submittedName>
</protein>
<gene>
    <name evidence="3" type="ORF">E2R59_04950</name>
</gene>
<dbReference type="NCBIfam" id="TIGR03425">
    <property type="entry name" value="urea_degr_2"/>
    <property type="match status" value="1"/>
</dbReference>
<evidence type="ECO:0000313" key="3">
    <source>
        <dbReference type="EMBL" id="TDL44434.1"/>
    </source>
</evidence>
<name>A0A4R5YMA9_KOCRO</name>
<organism evidence="3 4">
    <name type="scientific">Kocuria rosea</name>
    <name type="common">Deinococcus erythromyxa</name>
    <name type="synonym">Micrococcus rubens</name>
    <dbReference type="NCBI Taxonomy" id="1275"/>
    <lineage>
        <taxon>Bacteria</taxon>
        <taxon>Bacillati</taxon>
        <taxon>Actinomycetota</taxon>
        <taxon>Actinomycetes</taxon>
        <taxon>Micrococcales</taxon>
        <taxon>Micrococcaceae</taxon>
        <taxon>Kocuria</taxon>
    </lineage>
</organism>
<reference evidence="3 4" key="1">
    <citation type="submission" date="2019-03" db="EMBL/GenBank/DDBJ databases">
        <title>Genome Sequencing and Assembly of Various Microbes Isolated from Partially Reclaimed Soil and Acid Mine Drainage (AMD) Site.</title>
        <authorList>
            <person name="Steinbock B."/>
            <person name="Bechtold R."/>
            <person name="Sevigny J.L."/>
            <person name="Thomas D."/>
            <person name="Cuthill L.R."/>
            <person name="Aveiro Johannsen E.J."/>
            <person name="Thomas K."/>
            <person name="Ghosh A."/>
        </authorList>
    </citation>
    <scope>NUCLEOTIDE SEQUENCE [LARGE SCALE GENOMIC DNA]</scope>
    <source>
        <strain evidence="3 4">S-A3</strain>
    </source>
</reference>
<evidence type="ECO:0000259" key="2">
    <source>
        <dbReference type="Pfam" id="PF09347"/>
    </source>
</evidence>